<dbReference type="Proteomes" id="UP001422759">
    <property type="component" value="Unassembled WGS sequence"/>
</dbReference>
<proteinExistence type="inferred from homology"/>
<dbReference type="RefSeq" id="WP_344469291.1">
    <property type="nucleotide sequence ID" value="NZ_BAAANT010000059.1"/>
</dbReference>
<dbReference type="PANTHER" id="PTHR24320:SF148">
    <property type="entry name" value="NAD(P)-BINDING ROSSMANN-FOLD SUPERFAMILY PROTEIN"/>
    <property type="match status" value="1"/>
</dbReference>
<dbReference type="PANTHER" id="PTHR24320">
    <property type="entry name" value="RETINOL DEHYDROGENASE"/>
    <property type="match status" value="1"/>
</dbReference>
<comment type="caution">
    <text evidence="3">The sequence shown here is derived from an EMBL/GenBank/DDBJ whole genome shotgun (WGS) entry which is preliminary data.</text>
</comment>
<name>A0ABP5M091_9ACTN</name>
<dbReference type="InterPro" id="IPR002347">
    <property type="entry name" value="SDR_fam"/>
</dbReference>
<dbReference type="EMBL" id="BAAANT010000059">
    <property type="protein sequence ID" value="GAA2157432.1"/>
    <property type="molecule type" value="Genomic_DNA"/>
</dbReference>
<keyword evidence="2" id="KW-0560">Oxidoreductase</keyword>
<evidence type="ECO:0000313" key="4">
    <source>
        <dbReference type="Proteomes" id="UP001422759"/>
    </source>
</evidence>
<dbReference type="Pfam" id="PF00106">
    <property type="entry name" value="adh_short"/>
    <property type="match status" value="1"/>
</dbReference>
<organism evidence="3 4">
    <name type="scientific">Kitasatospora kazusensis</name>
    <dbReference type="NCBI Taxonomy" id="407974"/>
    <lineage>
        <taxon>Bacteria</taxon>
        <taxon>Bacillati</taxon>
        <taxon>Actinomycetota</taxon>
        <taxon>Actinomycetes</taxon>
        <taxon>Kitasatosporales</taxon>
        <taxon>Streptomycetaceae</taxon>
        <taxon>Kitasatospora</taxon>
    </lineage>
</organism>
<accession>A0ABP5M091</accession>
<sequence length="280" mass="29398">MSAVLSSLPRPSAGAALTALVTGASSGIGWETARLLAAHGATVLVHARTADEGEHALDRLVAAGASRDRLHMFAADFTRLDEVSVLAGTVTAAFPTLDLLVNNAAMMAPERCVLTEDGNEVSLQVNFLAAHLLAKLLRAPLSAAGRARIVNVSSSLHRTAAMNWNDPHRVKKYSRVAAYAQSQLALTMDTREMAPDGTGITAVSVNPGLCDTALLPLYGRVGAPAAEGAAAVVKLCLPDFRLTNGAYYDGGDIAETAQVVHEERSLRRLAKLADRLVVQA</sequence>
<evidence type="ECO:0000256" key="1">
    <source>
        <dbReference type="ARBA" id="ARBA00006484"/>
    </source>
</evidence>
<dbReference type="Gene3D" id="3.40.50.720">
    <property type="entry name" value="NAD(P)-binding Rossmann-like Domain"/>
    <property type="match status" value="1"/>
</dbReference>
<evidence type="ECO:0000256" key="2">
    <source>
        <dbReference type="ARBA" id="ARBA00023002"/>
    </source>
</evidence>
<evidence type="ECO:0008006" key="5">
    <source>
        <dbReference type="Google" id="ProtNLM"/>
    </source>
</evidence>
<dbReference type="SUPFAM" id="SSF51735">
    <property type="entry name" value="NAD(P)-binding Rossmann-fold domains"/>
    <property type="match status" value="1"/>
</dbReference>
<comment type="similarity">
    <text evidence="1">Belongs to the short-chain dehydrogenases/reductases (SDR) family.</text>
</comment>
<protein>
    <recommendedName>
        <fullName evidence="5">Short-chain dehydrogenase</fullName>
    </recommendedName>
</protein>
<evidence type="ECO:0000313" key="3">
    <source>
        <dbReference type="EMBL" id="GAA2157432.1"/>
    </source>
</evidence>
<reference evidence="4" key="1">
    <citation type="journal article" date="2019" name="Int. J. Syst. Evol. Microbiol.">
        <title>The Global Catalogue of Microorganisms (GCM) 10K type strain sequencing project: providing services to taxonomists for standard genome sequencing and annotation.</title>
        <authorList>
            <consortium name="The Broad Institute Genomics Platform"/>
            <consortium name="The Broad Institute Genome Sequencing Center for Infectious Disease"/>
            <person name="Wu L."/>
            <person name="Ma J."/>
        </authorList>
    </citation>
    <scope>NUCLEOTIDE SEQUENCE [LARGE SCALE GENOMIC DNA]</scope>
    <source>
        <strain evidence="4">JCM 14560</strain>
    </source>
</reference>
<dbReference type="InterPro" id="IPR036291">
    <property type="entry name" value="NAD(P)-bd_dom_sf"/>
</dbReference>
<dbReference type="PRINTS" id="PR00081">
    <property type="entry name" value="GDHRDH"/>
</dbReference>
<gene>
    <name evidence="3" type="ORF">GCM10009760_59620</name>
</gene>
<keyword evidence="4" id="KW-1185">Reference proteome</keyword>